<dbReference type="SUPFAM" id="SSF52777">
    <property type="entry name" value="CoA-dependent acyltransferases"/>
    <property type="match status" value="2"/>
</dbReference>
<comment type="subcellular location">
    <subcellularLocation>
        <location evidence="2">Mitochondrion inner membrane</location>
        <topology evidence="2">Peripheral membrane protein</topology>
        <orientation evidence="2">Matrix side</orientation>
    </subcellularLocation>
    <subcellularLocation>
        <location evidence="1">Peroxisome</location>
    </subcellularLocation>
</comment>
<keyword evidence="5" id="KW-0808">Transferase</keyword>
<dbReference type="GO" id="GO:0005743">
    <property type="term" value="C:mitochondrial inner membrane"/>
    <property type="evidence" value="ECO:0007669"/>
    <property type="project" value="UniProtKB-SubCell"/>
</dbReference>
<keyword evidence="12" id="KW-0576">Peroxisome</keyword>
<dbReference type="Gene3D" id="3.30.559.10">
    <property type="entry name" value="Chloramphenicol acetyltransferase-like domain"/>
    <property type="match status" value="1"/>
</dbReference>
<keyword evidence="9" id="KW-0443">Lipid metabolism</keyword>
<dbReference type="PANTHER" id="PTHR22589">
    <property type="entry name" value="CARNITINE O-ACYLTRANSFERASE"/>
    <property type="match status" value="1"/>
</dbReference>
<feature type="compositionally biased region" description="Polar residues" evidence="19">
    <location>
        <begin position="1"/>
        <end position="11"/>
    </location>
</feature>
<evidence type="ECO:0000256" key="9">
    <source>
        <dbReference type="ARBA" id="ARBA00023098"/>
    </source>
</evidence>
<protein>
    <recommendedName>
        <fullName evidence="17">Carnitine O-acetyltransferase, mitochondrial</fullName>
        <ecNumber evidence="16">2.3.1.7</ecNumber>
    </recommendedName>
</protein>
<dbReference type="Proteomes" id="UP000886523">
    <property type="component" value="Unassembled WGS sequence"/>
</dbReference>
<dbReference type="InterPro" id="IPR039551">
    <property type="entry name" value="Cho/carn_acyl_trans"/>
</dbReference>
<accession>A0A9P6B411</accession>
<dbReference type="GO" id="GO:0009437">
    <property type="term" value="P:carnitine metabolic process"/>
    <property type="evidence" value="ECO:0007669"/>
    <property type="project" value="TreeGrafter"/>
</dbReference>
<evidence type="ECO:0000256" key="8">
    <source>
        <dbReference type="ARBA" id="ARBA00022946"/>
    </source>
</evidence>
<comment type="function">
    <text evidence="15">Carnitine acetylase is specific for short chain fatty acids. Carnitine acetylase seems to affect the flux through the pyruvate dehydrogenase complex. It may be involved as well in the transport of acetyl-CoA into mitochondria.</text>
</comment>
<dbReference type="PANTHER" id="PTHR22589:SF103">
    <property type="entry name" value="CARNITINE O-ACETYL-TRANSFERASE, ISOFORM A-RELATED"/>
    <property type="match status" value="1"/>
</dbReference>
<evidence type="ECO:0000259" key="20">
    <source>
        <dbReference type="Pfam" id="PF00755"/>
    </source>
</evidence>
<comment type="catalytic activity">
    <reaction evidence="14">
        <text>(R)-carnitine + acetyl-CoA = O-acetyl-(R)-carnitine + CoA</text>
        <dbReference type="Rhea" id="RHEA:21136"/>
        <dbReference type="ChEBI" id="CHEBI:16347"/>
        <dbReference type="ChEBI" id="CHEBI:57287"/>
        <dbReference type="ChEBI" id="CHEBI:57288"/>
        <dbReference type="ChEBI" id="CHEBI:57589"/>
        <dbReference type="EC" id="2.3.1.7"/>
    </reaction>
</comment>
<keyword evidence="22" id="KW-1185">Reference proteome</keyword>
<dbReference type="EMBL" id="MU128933">
    <property type="protein sequence ID" value="KAF9517175.1"/>
    <property type="molecule type" value="Genomic_DNA"/>
</dbReference>
<feature type="active site" description="Proton acceptor" evidence="18">
    <location>
        <position position="328"/>
    </location>
</feature>
<evidence type="ECO:0000256" key="4">
    <source>
        <dbReference type="ARBA" id="ARBA00022448"/>
    </source>
</evidence>
<comment type="caution">
    <text evidence="21">The sequence shown here is derived from an EMBL/GenBank/DDBJ whole genome shotgun (WGS) entry which is preliminary data.</text>
</comment>
<evidence type="ECO:0000256" key="3">
    <source>
        <dbReference type="ARBA" id="ARBA00005232"/>
    </source>
</evidence>
<evidence type="ECO:0000256" key="16">
    <source>
        <dbReference type="ARBA" id="ARBA00066910"/>
    </source>
</evidence>
<organism evidence="21 22">
    <name type="scientific">Hydnum rufescens UP504</name>
    <dbReference type="NCBI Taxonomy" id="1448309"/>
    <lineage>
        <taxon>Eukaryota</taxon>
        <taxon>Fungi</taxon>
        <taxon>Dikarya</taxon>
        <taxon>Basidiomycota</taxon>
        <taxon>Agaricomycotina</taxon>
        <taxon>Agaricomycetes</taxon>
        <taxon>Cantharellales</taxon>
        <taxon>Hydnaceae</taxon>
        <taxon>Hydnum</taxon>
    </lineage>
</organism>
<dbReference type="InterPro" id="IPR023213">
    <property type="entry name" value="CAT-like_dom_sf"/>
</dbReference>
<name>A0A9P6B411_9AGAM</name>
<evidence type="ECO:0000256" key="1">
    <source>
        <dbReference type="ARBA" id="ARBA00004275"/>
    </source>
</evidence>
<evidence type="ECO:0000256" key="5">
    <source>
        <dbReference type="ARBA" id="ARBA00022679"/>
    </source>
</evidence>
<evidence type="ECO:0000256" key="13">
    <source>
        <dbReference type="ARBA" id="ARBA00023315"/>
    </source>
</evidence>
<keyword evidence="10" id="KW-0496">Mitochondrion</keyword>
<dbReference type="Pfam" id="PF00755">
    <property type="entry name" value="Carn_acyltransf"/>
    <property type="match status" value="1"/>
</dbReference>
<evidence type="ECO:0000256" key="7">
    <source>
        <dbReference type="ARBA" id="ARBA00022832"/>
    </source>
</evidence>
<dbReference type="InterPro" id="IPR000542">
    <property type="entry name" value="Carn_acyl_trans"/>
</dbReference>
<evidence type="ECO:0000256" key="12">
    <source>
        <dbReference type="ARBA" id="ARBA00023140"/>
    </source>
</evidence>
<proteinExistence type="inferred from homology"/>
<evidence type="ECO:0000313" key="21">
    <source>
        <dbReference type="EMBL" id="KAF9517175.1"/>
    </source>
</evidence>
<feature type="domain" description="Choline/carnitine acyltransferase" evidence="20">
    <location>
        <begin position="39"/>
        <end position="591"/>
    </location>
</feature>
<dbReference type="GO" id="GO:0006631">
    <property type="term" value="P:fatty acid metabolic process"/>
    <property type="evidence" value="ECO:0007669"/>
    <property type="project" value="UniProtKB-KW"/>
</dbReference>
<evidence type="ECO:0000256" key="11">
    <source>
        <dbReference type="ARBA" id="ARBA00023136"/>
    </source>
</evidence>
<dbReference type="EC" id="2.3.1.7" evidence="16"/>
<dbReference type="GO" id="GO:0004092">
    <property type="term" value="F:carnitine O-acetyltransferase activity"/>
    <property type="evidence" value="ECO:0007669"/>
    <property type="project" value="UniProtKB-EC"/>
</dbReference>
<keyword evidence="7" id="KW-0276">Fatty acid metabolism</keyword>
<keyword evidence="4" id="KW-0813">Transport</keyword>
<evidence type="ECO:0000256" key="6">
    <source>
        <dbReference type="ARBA" id="ARBA00022792"/>
    </source>
</evidence>
<feature type="region of interest" description="Disordered" evidence="19">
    <location>
        <begin position="1"/>
        <end position="24"/>
    </location>
</feature>
<evidence type="ECO:0000256" key="17">
    <source>
        <dbReference type="ARBA" id="ARBA00073438"/>
    </source>
</evidence>
<evidence type="ECO:0000256" key="18">
    <source>
        <dbReference type="PIRSR" id="PIRSR600542-1"/>
    </source>
</evidence>
<sequence>MTRNIASSTPRKSPPIPEGYSVDPNAGPMLAFQRSLPRLPVPTIESTTSKYLETVKPHLTPEAFTKTKIAVEEFARSDLATTLQKRLQTRAAGRTSWLADWWNETAYMGYRDPVVVFVSYYFVHVNDKQHRSPEKRAAALVKAMLPFRELVETQQLQPDKIRHTPLCMDSYKWLFNACRYPVKPIDTAIKHDPHQNNHVVFIRKNKFFVVPLEVDGVQLSTAELESQIKRIINAAGTSLGPAIGALTSENRDIWADARAALLAASPSNAESLRKIEASVIIVALDDSKPVTRDAMSSAAWAGNARNRFYDKHQLIVFDNGRSAFLGEHSCMDGTPTLRMNEYILSNVAQGSYDKGSPDVRPSLPAPEELKFQLDETSYKYIAEAEKHYDELIGAHDLHVLHYDAYGSSFIKKHKASPDAWVQLVKQLAFYKMFQRPPVVYESAQTRKFQLGRTEVVRSSSTEATEWVQAMEDPQTSDRRREELFRRAIRRHMQYATWAADGQGVDRHLFGLKKLLQEGEPVPAIYTDPAYSQTNHWELSTSQLSSPWFDGWGYGEVVPDGYGLSYGIGADHIRWTITSLKRNGDELKHYLQEAATEIKHMVERATKQKEAEAPRARL</sequence>
<dbReference type="AlphaFoldDB" id="A0A9P6B411"/>
<dbReference type="OrthoDB" id="240216at2759"/>
<reference evidence="21" key="1">
    <citation type="journal article" date="2020" name="Nat. Commun.">
        <title>Large-scale genome sequencing of mycorrhizal fungi provides insights into the early evolution of symbiotic traits.</title>
        <authorList>
            <person name="Miyauchi S."/>
            <person name="Kiss E."/>
            <person name="Kuo A."/>
            <person name="Drula E."/>
            <person name="Kohler A."/>
            <person name="Sanchez-Garcia M."/>
            <person name="Morin E."/>
            <person name="Andreopoulos B."/>
            <person name="Barry K.W."/>
            <person name="Bonito G."/>
            <person name="Buee M."/>
            <person name="Carver A."/>
            <person name="Chen C."/>
            <person name="Cichocki N."/>
            <person name="Clum A."/>
            <person name="Culley D."/>
            <person name="Crous P.W."/>
            <person name="Fauchery L."/>
            <person name="Girlanda M."/>
            <person name="Hayes R.D."/>
            <person name="Keri Z."/>
            <person name="LaButti K."/>
            <person name="Lipzen A."/>
            <person name="Lombard V."/>
            <person name="Magnuson J."/>
            <person name="Maillard F."/>
            <person name="Murat C."/>
            <person name="Nolan M."/>
            <person name="Ohm R.A."/>
            <person name="Pangilinan J."/>
            <person name="Pereira M.F."/>
            <person name="Perotto S."/>
            <person name="Peter M."/>
            <person name="Pfister S."/>
            <person name="Riley R."/>
            <person name="Sitrit Y."/>
            <person name="Stielow J.B."/>
            <person name="Szollosi G."/>
            <person name="Zifcakova L."/>
            <person name="Stursova M."/>
            <person name="Spatafora J.W."/>
            <person name="Tedersoo L."/>
            <person name="Vaario L.M."/>
            <person name="Yamada A."/>
            <person name="Yan M."/>
            <person name="Wang P."/>
            <person name="Xu J."/>
            <person name="Bruns T."/>
            <person name="Baldrian P."/>
            <person name="Vilgalys R."/>
            <person name="Dunand C."/>
            <person name="Henrissat B."/>
            <person name="Grigoriev I.V."/>
            <person name="Hibbett D."/>
            <person name="Nagy L.G."/>
            <person name="Martin F.M."/>
        </authorList>
    </citation>
    <scope>NUCLEOTIDE SEQUENCE</scope>
    <source>
        <strain evidence="21">UP504</strain>
    </source>
</reference>
<dbReference type="GO" id="GO:0005777">
    <property type="term" value="C:peroxisome"/>
    <property type="evidence" value="ECO:0007669"/>
    <property type="project" value="UniProtKB-SubCell"/>
</dbReference>
<dbReference type="InterPro" id="IPR042231">
    <property type="entry name" value="Cho/carn_acyl_trans_2"/>
</dbReference>
<evidence type="ECO:0000256" key="14">
    <source>
        <dbReference type="ARBA" id="ARBA00052702"/>
    </source>
</evidence>
<dbReference type="FunFam" id="3.30.559.70:FF:000007">
    <property type="entry name" value="Carnitine O-acetyltransferase, mitochondrial"/>
    <property type="match status" value="1"/>
</dbReference>
<evidence type="ECO:0000313" key="22">
    <source>
        <dbReference type="Proteomes" id="UP000886523"/>
    </source>
</evidence>
<keyword evidence="8" id="KW-0809">Transit peptide</keyword>
<comment type="similarity">
    <text evidence="3">Belongs to the carnitine/choline acetyltransferase family.</text>
</comment>
<gene>
    <name evidence="21" type="ORF">BS47DRAFT_1339885</name>
</gene>
<evidence type="ECO:0000256" key="2">
    <source>
        <dbReference type="ARBA" id="ARBA00004443"/>
    </source>
</evidence>
<evidence type="ECO:0000256" key="19">
    <source>
        <dbReference type="SAM" id="MobiDB-lite"/>
    </source>
</evidence>
<evidence type="ECO:0000256" key="10">
    <source>
        <dbReference type="ARBA" id="ARBA00023128"/>
    </source>
</evidence>
<keyword evidence="6" id="KW-0999">Mitochondrion inner membrane</keyword>
<keyword evidence="11" id="KW-0472">Membrane</keyword>
<dbReference type="Gene3D" id="3.30.559.70">
    <property type="entry name" value="Choline/Carnitine o-acyltransferase, domain 2"/>
    <property type="match status" value="1"/>
</dbReference>
<evidence type="ECO:0000256" key="15">
    <source>
        <dbReference type="ARBA" id="ARBA00053195"/>
    </source>
</evidence>
<keyword evidence="13" id="KW-0012">Acyltransferase</keyword>